<keyword evidence="2 3" id="KW-0175">Coiled coil</keyword>
<dbReference type="Pfam" id="PF00307">
    <property type="entry name" value="CH"/>
    <property type="match status" value="1"/>
</dbReference>
<feature type="compositionally biased region" description="Polar residues" evidence="4">
    <location>
        <begin position="733"/>
        <end position="751"/>
    </location>
</feature>
<evidence type="ECO:0000313" key="6">
    <source>
        <dbReference type="EMBL" id="VDO03851.1"/>
    </source>
</evidence>
<dbReference type="FunFam" id="1.10.418.10:FF:000020">
    <property type="entry name" value="Cytospin-A isoform 1"/>
    <property type="match status" value="1"/>
</dbReference>
<sequence length="977" mass="106837">MPTTGKSVPKGLVSKASGSQVSHSPVRRPQRVPKACEQTKTEADPFLRPLGRSAPRAKPLYKSSSCHDIKSSRSNSNSSVGSRDSSKESRPKRANAVRKPSSTVALPAAVLRESNNSSLYMTTSSSVSGDRIYINSDLLSRVEKEKKQYESRISELTQLTESRKTEIERLNVEVKNLKEAKERAEFLIQRHSLKRKAGDDITTNVDSFCSSCQRPLFEESSLSTTVVPATSTTPDQQSVASGVSGTPATTVVEQSTFKKPTVTSLEDIIHEMEEVNYSTTEELEATMNELREMQRTLDGTQVENRTLASDRAILLESLCTQTAKLEHSRLQIDQLKHLLITNPSADSREAHYLELFNSIESEKQILLTQNNDLAQRCESLDVECRQLTEKMETMSAEMEQLKADVTAVLYPSVMYLKGELSVEDLNSKIECLTRHVALWQERYETELAEHEREVTEFKLYERDLLKAVQVSDSIRHESEGQVAQYKMKLHELKNQVERISAELDTAIREKSLLQDQLSKVMDTSTKSTQSIPSTQVILPCSSSVEKRSVGVMTIPMETSSTETAYIPPQTSNAQPVITTTQIPQVVSTPPTPAATTFHLPRTYIQKLGLSTSISPGGPVSTSSSTGIRRAGPTVQSLIQSIENQVKAVQHQQKAKTSSPSSAKSAKMADADATSPLLPQRRLHSAGSSPITTPVRNISKSVRHSLIDEPIVGQSAPGGPPHNPTSPPSGVAVPNNQSTNSPTPLTRSTPSFGVTRDDTSSPSKELTVPHVASSTTPRLKRNLTIPTNSVINKPTDSNVVTANATIAEAVTTVISAAAVDPSVVPPQSPSGDSNSPTESIPAACPPPVDPLDPLQELAKRTGAASKRNALLKWCQLRLVRYRAVDVTNFSSSWNDGLALCALLHTYVPQLVAVNWEKVANGMDKKKRFEVAFKVAESQGIPTTLDLNEMLTNDRPDWASVMAYIASIYKHFEVSNPSS</sequence>
<gene>
    <name evidence="6" type="ORF">HNAJ_LOCUS7991</name>
</gene>
<evidence type="ECO:0000256" key="3">
    <source>
        <dbReference type="SAM" id="Coils"/>
    </source>
</evidence>
<dbReference type="SUPFAM" id="SSF47576">
    <property type="entry name" value="Calponin-homology domain, CH-domain"/>
    <property type="match status" value="1"/>
</dbReference>
<dbReference type="InterPro" id="IPR001715">
    <property type="entry name" value="CH_dom"/>
</dbReference>
<feature type="compositionally biased region" description="Low complexity" evidence="4">
    <location>
        <begin position="644"/>
        <end position="674"/>
    </location>
</feature>
<feature type="compositionally biased region" description="Polar residues" evidence="4">
    <location>
        <begin position="685"/>
        <end position="696"/>
    </location>
</feature>
<feature type="region of interest" description="Disordered" evidence="4">
    <location>
        <begin position="1"/>
        <end position="102"/>
    </location>
</feature>
<feature type="domain" description="Calponin-homology (CH)" evidence="5">
    <location>
        <begin position="863"/>
        <end position="971"/>
    </location>
</feature>
<dbReference type="PANTHER" id="PTHR23167">
    <property type="entry name" value="CALPONIN HOMOLOGY DOMAIN-CONTAINING PROTEIN DDB_G0272472-RELATED"/>
    <property type="match status" value="1"/>
</dbReference>
<comment type="similarity">
    <text evidence="1">Belongs to the cytospin-A family.</text>
</comment>
<evidence type="ECO:0000313" key="8">
    <source>
        <dbReference type="WBParaSite" id="HNAJ_0000799501-mRNA-1"/>
    </source>
</evidence>
<feature type="region of interest" description="Disordered" evidence="4">
    <location>
        <begin position="644"/>
        <end position="696"/>
    </location>
</feature>
<proteinExistence type="inferred from homology"/>
<dbReference type="PANTHER" id="PTHR23167:SF69">
    <property type="entry name" value="FI18193P1"/>
    <property type="match status" value="1"/>
</dbReference>
<accession>A0A0R3TL91</accession>
<dbReference type="InterPro" id="IPR036872">
    <property type="entry name" value="CH_dom_sf"/>
</dbReference>
<dbReference type="AlphaFoldDB" id="A0A0R3TL91"/>
<feature type="region of interest" description="Disordered" evidence="4">
    <location>
        <begin position="228"/>
        <end position="247"/>
    </location>
</feature>
<evidence type="ECO:0000259" key="5">
    <source>
        <dbReference type="PROSITE" id="PS50021"/>
    </source>
</evidence>
<feature type="region of interest" description="Disordered" evidence="4">
    <location>
        <begin position="821"/>
        <end position="845"/>
    </location>
</feature>
<reference evidence="8" key="1">
    <citation type="submission" date="2016-04" db="UniProtKB">
        <authorList>
            <consortium name="WormBaseParasite"/>
        </authorList>
    </citation>
    <scope>IDENTIFICATION</scope>
</reference>
<feature type="coiled-coil region" evidence="3">
    <location>
        <begin position="139"/>
        <end position="194"/>
    </location>
</feature>
<dbReference type="Proteomes" id="UP000278807">
    <property type="component" value="Unassembled WGS sequence"/>
</dbReference>
<evidence type="ECO:0000313" key="7">
    <source>
        <dbReference type="Proteomes" id="UP000278807"/>
    </source>
</evidence>
<dbReference type="EMBL" id="UZAE01012168">
    <property type="protein sequence ID" value="VDO03851.1"/>
    <property type="molecule type" value="Genomic_DNA"/>
</dbReference>
<keyword evidence="7" id="KW-1185">Reference proteome</keyword>
<feature type="coiled-coil region" evidence="3">
    <location>
        <begin position="370"/>
        <end position="442"/>
    </location>
</feature>
<dbReference type="SMART" id="SM00033">
    <property type="entry name" value="CH"/>
    <property type="match status" value="1"/>
</dbReference>
<evidence type="ECO:0000256" key="2">
    <source>
        <dbReference type="ARBA" id="ARBA00023054"/>
    </source>
</evidence>
<organism evidence="8">
    <name type="scientific">Rodentolepis nana</name>
    <name type="common">Dwarf tapeworm</name>
    <name type="synonym">Hymenolepis nana</name>
    <dbReference type="NCBI Taxonomy" id="102285"/>
    <lineage>
        <taxon>Eukaryota</taxon>
        <taxon>Metazoa</taxon>
        <taxon>Spiralia</taxon>
        <taxon>Lophotrochozoa</taxon>
        <taxon>Platyhelminthes</taxon>
        <taxon>Cestoda</taxon>
        <taxon>Eucestoda</taxon>
        <taxon>Cyclophyllidea</taxon>
        <taxon>Hymenolepididae</taxon>
        <taxon>Rodentolepis</taxon>
    </lineage>
</organism>
<feature type="compositionally biased region" description="Polar residues" evidence="4">
    <location>
        <begin position="235"/>
        <end position="247"/>
    </location>
</feature>
<dbReference type="InterPro" id="IPR050540">
    <property type="entry name" value="F-actin_Monoox_Mical"/>
</dbReference>
<evidence type="ECO:0000256" key="4">
    <source>
        <dbReference type="SAM" id="MobiDB-lite"/>
    </source>
</evidence>
<feature type="coiled-coil region" evidence="3">
    <location>
        <begin position="475"/>
        <end position="516"/>
    </location>
</feature>
<reference evidence="6 7" key="2">
    <citation type="submission" date="2018-11" db="EMBL/GenBank/DDBJ databases">
        <authorList>
            <consortium name="Pathogen Informatics"/>
        </authorList>
    </citation>
    <scope>NUCLEOTIDE SEQUENCE [LARGE SCALE GENOMIC DNA]</scope>
</reference>
<feature type="compositionally biased region" description="Low complexity" evidence="4">
    <location>
        <begin position="72"/>
        <end position="83"/>
    </location>
</feature>
<feature type="compositionally biased region" description="Pro residues" evidence="4">
    <location>
        <begin position="717"/>
        <end position="726"/>
    </location>
</feature>
<name>A0A0R3TL91_RODNA</name>
<protein>
    <submittedName>
        <fullName evidence="8">Cytospin-A</fullName>
    </submittedName>
</protein>
<dbReference type="STRING" id="102285.A0A0R3TL91"/>
<evidence type="ECO:0000256" key="1">
    <source>
        <dbReference type="ARBA" id="ARBA00009452"/>
    </source>
</evidence>
<dbReference type="Gene3D" id="1.10.418.10">
    <property type="entry name" value="Calponin-like domain"/>
    <property type="match status" value="1"/>
</dbReference>
<dbReference type="OrthoDB" id="21607at2759"/>
<dbReference type="WBParaSite" id="HNAJ_0000799501-mRNA-1">
    <property type="protein sequence ID" value="HNAJ_0000799501-mRNA-1"/>
    <property type="gene ID" value="HNAJ_0000799501"/>
</dbReference>
<dbReference type="PROSITE" id="PS50021">
    <property type="entry name" value="CH"/>
    <property type="match status" value="1"/>
</dbReference>
<feature type="region of interest" description="Disordered" evidence="4">
    <location>
        <begin position="710"/>
        <end position="779"/>
    </location>
</feature>